<reference evidence="2" key="3">
    <citation type="submission" date="2025-09" db="UniProtKB">
        <authorList>
            <consortium name="Ensembl"/>
        </authorList>
    </citation>
    <scope>IDENTIFICATION</scope>
</reference>
<reference evidence="3" key="1">
    <citation type="submission" date="2018-06" db="EMBL/GenBank/DDBJ databases">
        <title>Genome assembly of Danube salmon.</title>
        <authorList>
            <person name="Macqueen D.J."/>
            <person name="Gundappa M.K."/>
        </authorList>
    </citation>
    <scope>NUCLEOTIDE SEQUENCE [LARGE SCALE GENOMIC DNA]</scope>
</reference>
<dbReference type="GO" id="GO:0005768">
    <property type="term" value="C:endosome"/>
    <property type="evidence" value="ECO:0007669"/>
    <property type="project" value="TreeGrafter"/>
</dbReference>
<dbReference type="GO" id="GO:0030897">
    <property type="term" value="C:HOPS complex"/>
    <property type="evidence" value="ECO:0007669"/>
    <property type="project" value="TreeGrafter"/>
</dbReference>
<keyword evidence="3" id="KW-1185">Reference proteome</keyword>
<dbReference type="GO" id="GO:0016197">
    <property type="term" value="P:endosomal transport"/>
    <property type="evidence" value="ECO:0007669"/>
    <property type="project" value="TreeGrafter"/>
</dbReference>
<evidence type="ECO:0000313" key="2">
    <source>
        <dbReference type="Ensembl" id="ENSHHUP00000026165.1"/>
    </source>
</evidence>
<dbReference type="Ensembl" id="ENSHHUT00000027198.1">
    <property type="protein sequence ID" value="ENSHHUP00000026165.1"/>
    <property type="gene ID" value="ENSHHUG00000016565.1"/>
</dbReference>
<proteinExistence type="predicted"/>
<dbReference type="InterPro" id="IPR006925">
    <property type="entry name" value="Vps16_C"/>
</dbReference>
<evidence type="ECO:0000259" key="1">
    <source>
        <dbReference type="Pfam" id="PF04840"/>
    </source>
</evidence>
<dbReference type="GO" id="GO:0006886">
    <property type="term" value="P:intracellular protein transport"/>
    <property type="evidence" value="ECO:0007669"/>
    <property type="project" value="InterPro"/>
</dbReference>
<reference evidence="2" key="2">
    <citation type="submission" date="2025-08" db="UniProtKB">
        <authorList>
            <consortium name="Ensembl"/>
        </authorList>
    </citation>
    <scope>IDENTIFICATION</scope>
</reference>
<dbReference type="GO" id="GO:0005765">
    <property type="term" value="C:lysosomal membrane"/>
    <property type="evidence" value="ECO:0007669"/>
    <property type="project" value="TreeGrafter"/>
</dbReference>
<dbReference type="PANTHER" id="PTHR12811:SF0">
    <property type="entry name" value="VACUOLAR PROTEIN SORTING-ASSOCIATED PROTEIN 16 HOMOLOG"/>
    <property type="match status" value="1"/>
</dbReference>
<dbReference type="STRING" id="62062.ENSHHUP00000026165"/>
<protein>
    <recommendedName>
        <fullName evidence="1">Vps16 C-terminal domain-containing protein</fullName>
    </recommendedName>
</protein>
<feature type="domain" description="Vps16 C-terminal" evidence="1">
    <location>
        <begin position="1"/>
        <end position="84"/>
    </location>
</feature>
<sequence length="89" mass="10606">MNRGDFFMTLRNQPVALSLYRQFCKHQEQDTLKDLFNQDDDHQELGNFYVKASYKEKKLEARLSLLQSAVDEYNKAKNEFAAKVRPRQF</sequence>
<dbReference type="Proteomes" id="UP000314982">
    <property type="component" value="Unassembled WGS sequence"/>
</dbReference>
<dbReference type="GO" id="GO:0042144">
    <property type="term" value="P:vacuole fusion, non-autophagic"/>
    <property type="evidence" value="ECO:0007669"/>
    <property type="project" value="TreeGrafter"/>
</dbReference>
<dbReference type="AlphaFoldDB" id="A0A4W5LLH0"/>
<dbReference type="Pfam" id="PF04840">
    <property type="entry name" value="Vps16_C"/>
    <property type="match status" value="1"/>
</dbReference>
<dbReference type="GO" id="GO:0003779">
    <property type="term" value="F:actin binding"/>
    <property type="evidence" value="ECO:0007669"/>
    <property type="project" value="TreeGrafter"/>
</dbReference>
<organism evidence="2 3">
    <name type="scientific">Hucho hucho</name>
    <name type="common">huchen</name>
    <dbReference type="NCBI Taxonomy" id="62062"/>
    <lineage>
        <taxon>Eukaryota</taxon>
        <taxon>Metazoa</taxon>
        <taxon>Chordata</taxon>
        <taxon>Craniata</taxon>
        <taxon>Vertebrata</taxon>
        <taxon>Euteleostomi</taxon>
        <taxon>Actinopterygii</taxon>
        <taxon>Neopterygii</taxon>
        <taxon>Teleostei</taxon>
        <taxon>Protacanthopterygii</taxon>
        <taxon>Salmoniformes</taxon>
        <taxon>Salmonidae</taxon>
        <taxon>Salmoninae</taxon>
        <taxon>Hucho</taxon>
    </lineage>
</organism>
<accession>A0A4W5LLH0</accession>
<name>A0A4W5LLH0_9TELE</name>
<dbReference type="PANTHER" id="PTHR12811">
    <property type="entry name" value="VACUOLAR PROTEIN SORTING VPS16"/>
    <property type="match status" value="1"/>
</dbReference>
<evidence type="ECO:0000313" key="3">
    <source>
        <dbReference type="Proteomes" id="UP000314982"/>
    </source>
</evidence>
<dbReference type="InterPro" id="IPR016534">
    <property type="entry name" value="VPS16"/>
</dbReference>